<evidence type="ECO:0000256" key="1">
    <source>
        <dbReference type="SAM" id="MobiDB-lite"/>
    </source>
</evidence>
<accession>A0A1I5XA11</accession>
<dbReference type="OrthoDB" id="6054032at2"/>
<gene>
    <name evidence="2" type="ORF">SAMN05216177_110102</name>
</gene>
<feature type="region of interest" description="Disordered" evidence="1">
    <location>
        <begin position="403"/>
        <end position="447"/>
    </location>
</feature>
<name>A0A1I5XA11_9GAMM</name>
<dbReference type="EMBL" id="FOXK01000010">
    <property type="protein sequence ID" value="SFQ28819.1"/>
    <property type="molecule type" value="Genomic_DNA"/>
</dbReference>
<organism evidence="2 3">
    <name type="scientific">Ectopseudomonas toyotomiensis</name>
    <dbReference type="NCBI Taxonomy" id="554344"/>
    <lineage>
        <taxon>Bacteria</taxon>
        <taxon>Pseudomonadati</taxon>
        <taxon>Pseudomonadota</taxon>
        <taxon>Gammaproteobacteria</taxon>
        <taxon>Pseudomonadales</taxon>
        <taxon>Pseudomonadaceae</taxon>
        <taxon>Ectopseudomonas</taxon>
    </lineage>
</organism>
<reference evidence="3" key="1">
    <citation type="submission" date="2016-10" db="EMBL/GenBank/DDBJ databases">
        <authorList>
            <person name="Varghese N."/>
            <person name="Submissions S."/>
        </authorList>
    </citation>
    <scope>NUCLEOTIDE SEQUENCE [LARGE SCALE GENOMIC DNA]</scope>
    <source>
        <strain evidence="3">JCM 15604</strain>
    </source>
</reference>
<dbReference type="AlphaFoldDB" id="A0A1I5XA11"/>
<dbReference type="RefSeq" id="WP_099481835.1">
    <property type="nucleotide sequence ID" value="NZ_FOXK01000010.1"/>
</dbReference>
<proteinExistence type="predicted"/>
<keyword evidence="3" id="KW-1185">Reference proteome</keyword>
<protein>
    <submittedName>
        <fullName evidence="2">Uncharacterized protein</fullName>
    </submittedName>
</protein>
<evidence type="ECO:0000313" key="3">
    <source>
        <dbReference type="Proteomes" id="UP000182025"/>
    </source>
</evidence>
<dbReference type="Proteomes" id="UP000182025">
    <property type="component" value="Unassembled WGS sequence"/>
</dbReference>
<evidence type="ECO:0000313" key="2">
    <source>
        <dbReference type="EMBL" id="SFQ28819.1"/>
    </source>
</evidence>
<sequence>MPAIDEGWGMPSRQRKERLEEWRSTGIGAGLQGGEIYARRGSAGGVELTNDLATPTASASATPMPQGGMRQNVPAIAANMPDDLPLAQRGSINNLGNGLGTFSQMQPGDSQLAIERFGRANEIRAQTLQNERRGGGLTIIPDSSRTPTLGDHQRARLEERQANTEFTRQRTQQSIISGMDERFTGQLERQRLQQQIQAGDIDIKRQQALGGILAGLDDPALQGDARAQAERSYLLQTAPNAYASLQGKGSNPLTAPVQRLEDEDLSAIGSAMTMNTELSRIDKQIASGELNLGLFANAKSTALNAIGAGDQNARNYASLNSTLEKLRNESLRLNTGVQTEGDAQRAWNELVTNLKSPELVRQRLAEIRALNDRAIGIRTGIINNRRTGQGAAPLDVDSVLGREVSNSAQSRSASTGRPVPIETDSDYEALPSGALFVAPDGTTRRKP</sequence>
<feature type="compositionally biased region" description="Polar residues" evidence="1">
    <location>
        <begin position="404"/>
        <end position="415"/>
    </location>
</feature>